<dbReference type="InterPro" id="IPR036291">
    <property type="entry name" value="NAD(P)-bd_dom_sf"/>
</dbReference>
<dbReference type="GO" id="GO:0005737">
    <property type="term" value="C:cytoplasm"/>
    <property type="evidence" value="ECO:0007669"/>
    <property type="project" value="TreeGrafter"/>
</dbReference>
<gene>
    <name evidence="1" type="ORF">DFO65_101239</name>
</gene>
<dbReference type="Gene3D" id="3.30.1780.10">
    <property type="entry name" value="ornithine cyclodeaminase, domain 1"/>
    <property type="match status" value="1"/>
</dbReference>
<dbReference type="RefSeq" id="WP_113902580.1">
    <property type="nucleotide sequence ID" value="NZ_QNSB01000001.1"/>
</dbReference>
<proteinExistence type="predicted"/>
<sequence>MTVPVHSAPLPFVTADEVRRRISVDTARELIAAQLRAGFDPADDPHRIPIDAGSGHLLLMPSVLGQWVGVKIASVAPGNPDRGLPRIQATYMLMDADTLTPRLLVDGSALTELRTPATSAVACDRLAAEDARTLVVFGTGPQAIEHVVALDAIRDLAEIRIIGRSRGRLTSALEILSARGITAEEGRVEDVPDADIVVCATSASRPLFDASLVSVGTCVIAMGSHEPDLRELPGALLSGAQVVVEDRAAAMREAGDIVLAVDEGHLSVEDLVPLADLVRGRAARDPQRVNVFKGTGMSWQDLAVASGLMTHS</sequence>
<dbReference type="Pfam" id="PF02423">
    <property type="entry name" value="OCD_Mu_crystall"/>
    <property type="match status" value="1"/>
</dbReference>
<dbReference type="InterPro" id="IPR003462">
    <property type="entry name" value="ODC_Mu_crystall"/>
</dbReference>
<name>A0A366IRB2_9MICO</name>
<dbReference type="Proteomes" id="UP000253509">
    <property type="component" value="Unassembled WGS sequence"/>
</dbReference>
<evidence type="ECO:0000313" key="2">
    <source>
        <dbReference type="Proteomes" id="UP000253509"/>
    </source>
</evidence>
<protein>
    <submittedName>
        <fullName evidence="1">Ornithine cyclodeaminase</fullName>
    </submittedName>
</protein>
<accession>A0A366IRB2</accession>
<dbReference type="PANTHER" id="PTHR13812:SF19">
    <property type="entry name" value="KETIMINE REDUCTASE MU-CRYSTALLIN"/>
    <property type="match status" value="1"/>
</dbReference>
<dbReference type="PANTHER" id="PTHR13812">
    <property type="entry name" value="KETIMINE REDUCTASE MU-CRYSTALLIN"/>
    <property type="match status" value="1"/>
</dbReference>
<dbReference type="PIRSF" id="PIRSF001439">
    <property type="entry name" value="CryM"/>
    <property type="match status" value="1"/>
</dbReference>
<dbReference type="AlphaFoldDB" id="A0A366IRB2"/>
<evidence type="ECO:0000313" key="1">
    <source>
        <dbReference type="EMBL" id="RBP74520.1"/>
    </source>
</evidence>
<dbReference type="EMBL" id="QNSB01000001">
    <property type="protein sequence ID" value="RBP74520.1"/>
    <property type="molecule type" value="Genomic_DNA"/>
</dbReference>
<keyword evidence="2" id="KW-1185">Reference proteome</keyword>
<reference evidence="1 2" key="1">
    <citation type="submission" date="2018-06" db="EMBL/GenBank/DDBJ databases">
        <title>Freshwater and sediment microbial communities from various areas in North America, analyzing microbe dynamics in response to fracking.</title>
        <authorList>
            <person name="Lamendella R."/>
        </authorList>
    </citation>
    <scope>NUCLEOTIDE SEQUENCE [LARGE SCALE GENOMIC DNA]</scope>
    <source>
        <strain evidence="1 2">3b_TX</strain>
    </source>
</reference>
<dbReference type="Gene3D" id="3.40.50.720">
    <property type="entry name" value="NAD(P)-binding Rossmann-like Domain"/>
    <property type="match status" value="1"/>
</dbReference>
<dbReference type="InterPro" id="IPR023401">
    <property type="entry name" value="ODC_N"/>
</dbReference>
<organism evidence="1 2">
    <name type="scientific">Brevibacterium celere</name>
    <dbReference type="NCBI Taxonomy" id="225845"/>
    <lineage>
        <taxon>Bacteria</taxon>
        <taxon>Bacillati</taxon>
        <taxon>Actinomycetota</taxon>
        <taxon>Actinomycetes</taxon>
        <taxon>Micrococcales</taxon>
        <taxon>Brevibacteriaceae</taxon>
        <taxon>Brevibacterium</taxon>
    </lineage>
</organism>
<dbReference type="SUPFAM" id="SSF51735">
    <property type="entry name" value="NAD(P)-binding Rossmann-fold domains"/>
    <property type="match status" value="1"/>
</dbReference>
<comment type="caution">
    <text evidence="1">The sequence shown here is derived from an EMBL/GenBank/DDBJ whole genome shotgun (WGS) entry which is preliminary data.</text>
</comment>